<gene>
    <name evidence="1" type="ORF">A7U60_g6004</name>
</gene>
<dbReference type="PANTHER" id="PTHR47473">
    <property type="entry name" value="BTA1P"/>
    <property type="match status" value="1"/>
</dbReference>
<dbReference type="OrthoDB" id="10253390at2759"/>
<reference evidence="1" key="1">
    <citation type="submission" date="2016-06" db="EMBL/GenBank/DDBJ databases">
        <title>Draft Genome sequence of the fungus Inonotus baumii.</title>
        <authorList>
            <person name="Zhu H."/>
            <person name="Lin W."/>
        </authorList>
    </citation>
    <scope>NUCLEOTIDE SEQUENCE</scope>
    <source>
        <strain evidence="1">821</strain>
    </source>
</reference>
<dbReference type="GO" id="GO:0032259">
    <property type="term" value="P:methylation"/>
    <property type="evidence" value="ECO:0007669"/>
    <property type="project" value="UniProtKB-KW"/>
</dbReference>
<dbReference type="Gene3D" id="3.40.50.150">
    <property type="entry name" value="Vaccinia Virus protein VP39"/>
    <property type="match status" value="1"/>
</dbReference>
<evidence type="ECO:0000313" key="2">
    <source>
        <dbReference type="Proteomes" id="UP000757232"/>
    </source>
</evidence>
<keyword evidence="1" id="KW-0808">Transferase</keyword>
<dbReference type="PANTHER" id="PTHR47473:SF1">
    <property type="entry name" value="METHYLTRANSFERASE DOMAIN-CONTAINING PROTEIN"/>
    <property type="match status" value="1"/>
</dbReference>
<dbReference type="SUPFAM" id="SSF53335">
    <property type="entry name" value="S-adenosyl-L-methionine-dependent methyltransferases"/>
    <property type="match status" value="1"/>
</dbReference>
<dbReference type="GO" id="GO:0008168">
    <property type="term" value="F:methyltransferase activity"/>
    <property type="evidence" value="ECO:0007669"/>
    <property type="project" value="UniProtKB-KW"/>
</dbReference>
<dbReference type="InterPro" id="IPR021829">
    <property type="entry name" value="DUF3419"/>
</dbReference>
<dbReference type="Pfam" id="PF11899">
    <property type="entry name" value="DUF3419"/>
    <property type="match status" value="1"/>
</dbReference>
<keyword evidence="1" id="KW-0489">Methyltransferase</keyword>
<dbReference type="AlphaFoldDB" id="A0A9Q5HVL2"/>
<keyword evidence="2" id="KW-1185">Reference proteome</keyword>
<dbReference type="Pfam" id="PF13489">
    <property type="entry name" value="Methyltransf_23"/>
    <property type="match status" value="1"/>
</dbReference>
<dbReference type="Proteomes" id="UP000757232">
    <property type="component" value="Unassembled WGS sequence"/>
</dbReference>
<comment type="caution">
    <text evidence="1">The sequence shown here is derived from an EMBL/GenBank/DDBJ whole genome shotgun (WGS) entry which is preliminary data.</text>
</comment>
<name>A0A9Q5HVL2_SANBA</name>
<protein>
    <submittedName>
        <fullName evidence="1">S-adenosyl-L-methionine-dependent methyltransferase</fullName>
    </submittedName>
</protein>
<proteinExistence type="predicted"/>
<dbReference type="EMBL" id="LNZH02000198">
    <property type="protein sequence ID" value="OCB86831.1"/>
    <property type="molecule type" value="Genomic_DNA"/>
</dbReference>
<evidence type="ECO:0000313" key="1">
    <source>
        <dbReference type="EMBL" id="OCB86831.1"/>
    </source>
</evidence>
<dbReference type="InterPro" id="IPR029063">
    <property type="entry name" value="SAM-dependent_MTases_sf"/>
</dbReference>
<sequence length="751" mass="85408">MTGLEEDLNLKTEENNSLPSALQCISILKRYYSGAVALKLRNGLQDEIFLLKLAAGSSRRVFTNGPTKIRMIWHGFIAPTSGQKHHDRISNFYRGQADVYDETREGLLKGRKTMLRLSAAHLSEIRKSGHQSRLVWIDIGGGTGYNIEAMDAFLPIKAFDAVYLVDIRGSLLQIAEKRFASWGWTNIHVVHQDAASFILPKAPWSDCMADRGSISLITFSYALSMIPDFYAVLDRISSLLAPEGLIGVVDFYTSGHNFQCPASVADVNRACGRISRWFWQIWFDFDNMMVGPQRREYLEHKFETVKILNGRNRFLIPSLIHIPYYVWLGRPRRTVSSTGETLAQINVTQDRLGSLFQNVPWRVPYTAKPSHGQMNTFMYAFTWEDPLEDMKHLVHGPDDSLLVITSAGDNVLHYALQARFQSIHCVDMNPCQGHLLELKIAALKVLPYEVAFSMFGRGHVDSFQEILDLKLSPLLSAPCYQFWKANAHMFMSSMPLYMHGFSGLALRIVRIVFKFTGRLGDVERLCNAKSITEQISIWTRRVRPVLLNRLTVFFLNNRWICWRALGVPENQRNMLLAEGTAYDYIKDTLDPVVASKHLKGGGYHYFMTLMGHYSPTSCPLYLTRNAFDVLQSSDGDLMNPIKIHTDTITGVLETMPSSSLSRAILMDHLDWFSEDSIDAIEEIQLLYRVLKPGGFILLRSAARSPWYIKRFMSSGFESFCLNVRKPGSKEALDRVNMYASFWKVKRPGITA</sequence>
<dbReference type="CDD" id="cd02440">
    <property type="entry name" value="AdoMet_MTases"/>
    <property type="match status" value="1"/>
</dbReference>
<organism evidence="1 2">
    <name type="scientific">Sanghuangporus baumii</name>
    <name type="common">Phellinus baumii</name>
    <dbReference type="NCBI Taxonomy" id="108892"/>
    <lineage>
        <taxon>Eukaryota</taxon>
        <taxon>Fungi</taxon>
        <taxon>Dikarya</taxon>
        <taxon>Basidiomycota</taxon>
        <taxon>Agaricomycotina</taxon>
        <taxon>Agaricomycetes</taxon>
        <taxon>Hymenochaetales</taxon>
        <taxon>Hymenochaetaceae</taxon>
        <taxon>Sanghuangporus</taxon>
    </lineage>
</organism>
<accession>A0A9Q5HVL2</accession>